<feature type="domain" description="PKMT C-terminal winged helix" evidence="3">
    <location>
        <begin position="411"/>
        <end position="465"/>
    </location>
</feature>
<dbReference type="PANTHER" id="PTHR43667:SF2">
    <property type="entry name" value="FATTY ACID C-METHYL TRANSFERASE"/>
    <property type="match status" value="1"/>
</dbReference>
<dbReference type="GO" id="GO:0032259">
    <property type="term" value="P:methylation"/>
    <property type="evidence" value="ECO:0007669"/>
    <property type="project" value="UniProtKB-KW"/>
</dbReference>
<dbReference type="Pfam" id="PF10119">
    <property type="entry name" value="MethyTransf_Reg"/>
    <property type="match status" value="1"/>
</dbReference>
<dbReference type="Pfam" id="PF13847">
    <property type="entry name" value="Methyltransf_31"/>
    <property type="match status" value="1"/>
</dbReference>
<evidence type="ECO:0000313" key="5">
    <source>
        <dbReference type="Proteomes" id="UP000015350"/>
    </source>
</evidence>
<name>S9SE29_MAGFU</name>
<dbReference type="CDD" id="cd02440">
    <property type="entry name" value="AdoMet_MTases"/>
    <property type="match status" value="1"/>
</dbReference>
<dbReference type="eggNOG" id="COG0500">
    <property type="taxonomic scope" value="Bacteria"/>
</dbReference>
<comment type="caution">
    <text evidence="4">The sequence shown here is derived from an EMBL/GenBank/DDBJ whole genome shotgun (WGS) entry which is preliminary data.</text>
</comment>
<feature type="domain" description="Methyltransferase regulatory" evidence="1">
    <location>
        <begin position="211"/>
        <end position="290"/>
    </location>
</feature>
<dbReference type="Gene3D" id="3.40.50.150">
    <property type="entry name" value="Vaccinia Virus protein VP39"/>
    <property type="match status" value="1"/>
</dbReference>
<dbReference type="InterPro" id="IPR050723">
    <property type="entry name" value="CFA/CMAS"/>
</dbReference>
<evidence type="ECO:0000259" key="1">
    <source>
        <dbReference type="Pfam" id="PF10119"/>
    </source>
</evidence>
<accession>S9SE29</accession>
<dbReference type="InterPro" id="IPR029063">
    <property type="entry name" value="SAM-dependent_MTases_sf"/>
</dbReference>
<dbReference type="InterPro" id="IPR018773">
    <property type="entry name" value="MeTrfase_reg_dom_prd"/>
</dbReference>
<evidence type="ECO:0000313" key="4">
    <source>
        <dbReference type="EMBL" id="EPY02994.1"/>
    </source>
</evidence>
<evidence type="ECO:0000259" key="2">
    <source>
        <dbReference type="Pfam" id="PF13847"/>
    </source>
</evidence>
<dbReference type="InterPro" id="IPR025714">
    <property type="entry name" value="Methyltranfer_dom"/>
</dbReference>
<dbReference type="PANTHER" id="PTHR43667">
    <property type="entry name" value="CYCLOPROPANE-FATTY-ACYL-PHOSPHOLIPID SYNTHASE"/>
    <property type="match status" value="1"/>
</dbReference>
<keyword evidence="4" id="KW-0808">Transferase</keyword>
<dbReference type="eggNOG" id="COG4797">
    <property type="taxonomic scope" value="Bacteria"/>
</dbReference>
<dbReference type="Pfam" id="PF21782">
    <property type="entry name" value="WHD_PKMT"/>
    <property type="match status" value="1"/>
</dbReference>
<feature type="domain" description="Methyltransferase" evidence="2">
    <location>
        <begin position="41"/>
        <end position="148"/>
    </location>
</feature>
<dbReference type="SUPFAM" id="SSF53335">
    <property type="entry name" value="S-adenosyl-L-methionine-dependent methyltransferases"/>
    <property type="match status" value="1"/>
</dbReference>
<dbReference type="RefSeq" id="WP_021130950.1">
    <property type="nucleotide sequence ID" value="NZ_AQPH01000006.1"/>
</dbReference>
<dbReference type="STRING" id="1316936.K678_02840"/>
<organism evidence="4 5">
    <name type="scientific">Magnetospirillum fulvum MGU-K5</name>
    <dbReference type="NCBI Taxonomy" id="1316936"/>
    <lineage>
        <taxon>Bacteria</taxon>
        <taxon>Pseudomonadati</taxon>
        <taxon>Pseudomonadota</taxon>
        <taxon>Alphaproteobacteria</taxon>
        <taxon>Rhodospirillales</taxon>
        <taxon>Rhodospirillaceae</taxon>
        <taxon>Magnetospirillum</taxon>
    </lineage>
</organism>
<evidence type="ECO:0000259" key="3">
    <source>
        <dbReference type="Pfam" id="PF21782"/>
    </source>
</evidence>
<gene>
    <name evidence="4" type="ORF">K678_02840</name>
</gene>
<dbReference type="EMBL" id="AQPH01000006">
    <property type="protein sequence ID" value="EPY02994.1"/>
    <property type="molecule type" value="Genomic_DNA"/>
</dbReference>
<protein>
    <submittedName>
        <fullName evidence="4">Type 12 methyltransferase</fullName>
    </submittedName>
</protein>
<reference evidence="4 5" key="1">
    <citation type="submission" date="2013-04" db="EMBL/GenBank/DDBJ databases">
        <authorList>
            <person name="Kuznetsov B."/>
            <person name="Ivanovsky R."/>
        </authorList>
    </citation>
    <scope>NUCLEOTIDE SEQUENCE [LARGE SCALE GENOMIC DNA]</scope>
    <source>
        <strain evidence="4 5">MGU-K5</strain>
    </source>
</reference>
<dbReference type="AlphaFoldDB" id="S9SE29"/>
<dbReference type="InterPro" id="IPR048976">
    <property type="entry name" value="WHD_PKMT"/>
</dbReference>
<keyword evidence="4" id="KW-0489">Methyltransferase</keyword>
<dbReference type="Proteomes" id="UP000015350">
    <property type="component" value="Unassembled WGS sequence"/>
</dbReference>
<proteinExistence type="predicted"/>
<dbReference type="GO" id="GO:0008168">
    <property type="term" value="F:methyltransferase activity"/>
    <property type="evidence" value="ECO:0007669"/>
    <property type="project" value="UniProtKB-KW"/>
</dbReference>
<sequence>MTSSDFDAVPYVGEAHRLAHISHQFFTATALGGAPVPTRTARVLELGCARGDNLVAMASTLPEAHFYGIDYSPVQIEQGREMVRALGLTNVELSCQSVTDFDGTGGPFDYIIAHGLLSWIPDDVQTAVLDLIAHHLSPRGIAYISYNTLPGWNARTTVRDLMRFHSAGIEDPIEKVHAARAALDFVVSNATNPALLTVLKDVAEEIRDQEDWYIFHEWLARDNTAFYFVDFVAMCDQFGLDYLGDSAISLMLLSNYGEVIREGLTPIGNQVKTEQYLDFFANRTFRQSLMRRRDVVELPKPDLAQLVQTCSLQSRLTRQDEENGLHRFAFPNGTVALQTNEAPLVALLSVLTGYSQFLLPFERLVELTVHHQGLPADTARALLTEHALRLFLAGALWITPDQPTFVLQPSERPQGLAFPRYQARNSKFVINANVEKIPLTPPLRALLVLLDGTRTAADLHAMLVTGPEASAFPTTAAVEESLRILGRMALLER</sequence>